<gene>
    <name evidence="2" type="ORF">D1610_05225</name>
</gene>
<dbReference type="Pfam" id="PF00583">
    <property type="entry name" value="Acetyltransf_1"/>
    <property type="match status" value="1"/>
</dbReference>
<dbReference type="RefSeq" id="WP_118863104.1">
    <property type="nucleotide sequence ID" value="NZ_QWLV01000002.1"/>
</dbReference>
<dbReference type="OrthoDB" id="9815099at2"/>
<name>A0A396RU43_9SPHN</name>
<dbReference type="SUPFAM" id="SSF55729">
    <property type="entry name" value="Acyl-CoA N-acyltransferases (Nat)"/>
    <property type="match status" value="1"/>
</dbReference>
<dbReference type="EMBL" id="QWLV01000002">
    <property type="protein sequence ID" value="RHW17913.1"/>
    <property type="molecule type" value="Genomic_DNA"/>
</dbReference>
<comment type="caution">
    <text evidence="2">The sequence shown here is derived from an EMBL/GenBank/DDBJ whole genome shotgun (WGS) entry which is preliminary data.</text>
</comment>
<protein>
    <submittedName>
        <fullName evidence="2">N-acetyltransferase</fullName>
    </submittedName>
</protein>
<keyword evidence="3" id="KW-1185">Reference proteome</keyword>
<dbReference type="Gene3D" id="3.40.630.30">
    <property type="match status" value="1"/>
</dbReference>
<organism evidence="2 3">
    <name type="scientific">Sphingomonas gilva</name>
    <dbReference type="NCBI Taxonomy" id="2305907"/>
    <lineage>
        <taxon>Bacteria</taxon>
        <taxon>Pseudomonadati</taxon>
        <taxon>Pseudomonadota</taxon>
        <taxon>Alphaproteobacteria</taxon>
        <taxon>Sphingomonadales</taxon>
        <taxon>Sphingomonadaceae</taxon>
        <taxon>Sphingomonas</taxon>
    </lineage>
</organism>
<dbReference type="CDD" id="cd04301">
    <property type="entry name" value="NAT_SF"/>
    <property type="match status" value="1"/>
</dbReference>
<reference evidence="2 3" key="1">
    <citation type="submission" date="2018-08" db="EMBL/GenBank/DDBJ databases">
        <title>The multiple taxonomic identification of Sphingomonas gilva.</title>
        <authorList>
            <person name="Zhu D."/>
            <person name="Zheng S."/>
        </authorList>
    </citation>
    <scope>NUCLEOTIDE SEQUENCE [LARGE SCALE GENOMIC DNA]</scope>
    <source>
        <strain evidence="2 3">ZDH117</strain>
    </source>
</reference>
<proteinExistence type="predicted"/>
<evidence type="ECO:0000313" key="2">
    <source>
        <dbReference type="EMBL" id="RHW17913.1"/>
    </source>
</evidence>
<dbReference type="Proteomes" id="UP000266693">
    <property type="component" value="Unassembled WGS sequence"/>
</dbReference>
<evidence type="ECO:0000259" key="1">
    <source>
        <dbReference type="PROSITE" id="PS51186"/>
    </source>
</evidence>
<dbReference type="PROSITE" id="PS51186">
    <property type="entry name" value="GNAT"/>
    <property type="match status" value="1"/>
</dbReference>
<dbReference type="AlphaFoldDB" id="A0A396RU43"/>
<dbReference type="InterPro" id="IPR016181">
    <property type="entry name" value="Acyl_CoA_acyltransferase"/>
</dbReference>
<dbReference type="InterPro" id="IPR000182">
    <property type="entry name" value="GNAT_dom"/>
</dbReference>
<keyword evidence="2" id="KW-0808">Transferase</keyword>
<feature type="domain" description="N-acetyltransferase" evidence="1">
    <location>
        <begin position="6"/>
        <end position="153"/>
    </location>
</feature>
<evidence type="ECO:0000313" key="3">
    <source>
        <dbReference type="Proteomes" id="UP000266693"/>
    </source>
</evidence>
<accession>A0A396RU43</accession>
<sequence length="165" mass="17484">MTLAALTLAPLAAVTPDAIEALLDRAFGADRHGRTAYRLREGAMAIPALSFAAFDGGALAGTLQCWPVALDGEPMVMVGPVAVEPARQNTGVGRAMMWAMLASAETDPFGDVLMMVGDPDYYHQFGFDASGTAGWRLPGPWEPHRLLARMTGDRARGLSGMLAPR</sequence>
<dbReference type="GO" id="GO:0016747">
    <property type="term" value="F:acyltransferase activity, transferring groups other than amino-acyl groups"/>
    <property type="evidence" value="ECO:0007669"/>
    <property type="project" value="InterPro"/>
</dbReference>